<dbReference type="OrthoDB" id="8062037at2759"/>
<dbReference type="InterPro" id="IPR001841">
    <property type="entry name" value="Znf_RING"/>
</dbReference>
<gene>
    <name evidence="4" type="ORF">CDL12_21741</name>
</gene>
<dbReference type="PROSITE" id="PS50089">
    <property type="entry name" value="ZF_RING_2"/>
    <property type="match status" value="1"/>
</dbReference>
<dbReference type="AlphaFoldDB" id="A0A2G9GKH8"/>
<dbReference type="SMART" id="SM00184">
    <property type="entry name" value="RING"/>
    <property type="match status" value="1"/>
</dbReference>
<dbReference type="Pfam" id="PF13639">
    <property type="entry name" value="zf-RING_2"/>
    <property type="match status" value="1"/>
</dbReference>
<evidence type="ECO:0000313" key="4">
    <source>
        <dbReference type="EMBL" id="PIN05712.1"/>
    </source>
</evidence>
<accession>A0A2G9GKH8</accession>
<evidence type="ECO:0000256" key="1">
    <source>
        <dbReference type="PROSITE-ProRule" id="PRU00175"/>
    </source>
</evidence>
<proteinExistence type="predicted"/>
<dbReference type="GO" id="GO:0008270">
    <property type="term" value="F:zinc ion binding"/>
    <property type="evidence" value="ECO:0007669"/>
    <property type="project" value="UniProtKB-KW"/>
</dbReference>
<dbReference type="STRING" id="429701.A0A2G9GKH8"/>
<dbReference type="PANTHER" id="PTHR47662:SF1">
    <property type="entry name" value="RING-TYPE DOMAIN-CONTAINING PROTEIN"/>
    <property type="match status" value="1"/>
</dbReference>
<keyword evidence="5" id="KW-1185">Reference proteome</keyword>
<dbReference type="Proteomes" id="UP000231279">
    <property type="component" value="Unassembled WGS sequence"/>
</dbReference>
<evidence type="ECO:0000256" key="2">
    <source>
        <dbReference type="SAM" id="Phobius"/>
    </source>
</evidence>
<comment type="caution">
    <text evidence="4">The sequence shown here is derived from an EMBL/GenBank/DDBJ whole genome shotgun (WGS) entry which is preliminary data.</text>
</comment>
<keyword evidence="1" id="KW-0479">Metal-binding</keyword>
<reference evidence="5" key="1">
    <citation type="journal article" date="2018" name="Gigascience">
        <title>Genome assembly of the Pink Ipe (Handroanthus impetiginosus, Bignoniaceae), a highly valued, ecologically keystone Neotropical timber forest tree.</title>
        <authorList>
            <person name="Silva-Junior O.B."/>
            <person name="Grattapaglia D."/>
            <person name="Novaes E."/>
            <person name="Collevatti R.G."/>
        </authorList>
    </citation>
    <scope>NUCLEOTIDE SEQUENCE [LARGE SCALE GENOMIC DNA]</scope>
    <source>
        <strain evidence="5">cv. UFG-1</strain>
    </source>
</reference>
<dbReference type="Gene3D" id="3.30.40.10">
    <property type="entry name" value="Zinc/RING finger domain, C3HC4 (zinc finger)"/>
    <property type="match status" value="1"/>
</dbReference>
<dbReference type="EMBL" id="NKXS01004651">
    <property type="protein sequence ID" value="PIN05712.1"/>
    <property type="molecule type" value="Genomic_DNA"/>
</dbReference>
<organism evidence="4 5">
    <name type="scientific">Handroanthus impetiginosus</name>
    <dbReference type="NCBI Taxonomy" id="429701"/>
    <lineage>
        <taxon>Eukaryota</taxon>
        <taxon>Viridiplantae</taxon>
        <taxon>Streptophyta</taxon>
        <taxon>Embryophyta</taxon>
        <taxon>Tracheophyta</taxon>
        <taxon>Spermatophyta</taxon>
        <taxon>Magnoliopsida</taxon>
        <taxon>eudicotyledons</taxon>
        <taxon>Gunneridae</taxon>
        <taxon>Pentapetalae</taxon>
        <taxon>asterids</taxon>
        <taxon>lamiids</taxon>
        <taxon>Lamiales</taxon>
        <taxon>Bignoniaceae</taxon>
        <taxon>Crescentiina</taxon>
        <taxon>Tabebuia alliance</taxon>
        <taxon>Handroanthus</taxon>
    </lineage>
</organism>
<keyword evidence="2" id="KW-1133">Transmembrane helix</keyword>
<evidence type="ECO:0000259" key="3">
    <source>
        <dbReference type="PROSITE" id="PS50089"/>
    </source>
</evidence>
<name>A0A2G9GKH8_9LAMI</name>
<keyword evidence="1" id="KW-0863">Zinc-finger</keyword>
<keyword evidence="2" id="KW-0472">Membrane</keyword>
<feature type="domain" description="RING-type" evidence="3">
    <location>
        <begin position="71"/>
        <end position="113"/>
    </location>
</feature>
<dbReference type="InterPro" id="IPR013083">
    <property type="entry name" value="Znf_RING/FYVE/PHD"/>
</dbReference>
<dbReference type="FunFam" id="3.30.40.10:FF:000388">
    <property type="entry name" value="Putative RING zinc finger domain superfamily protein"/>
    <property type="match status" value="1"/>
</dbReference>
<feature type="transmembrane region" description="Helical" evidence="2">
    <location>
        <begin position="12"/>
        <end position="30"/>
    </location>
</feature>
<dbReference type="PANTHER" id="PTHR47662">
    <property type="entry name" value="RING-TYPE DOMAIN-CONTAINING PROTEIN"/>
    <property type="match status" value="1"/>
</dbReference>
<evidence type="ECO:0000313" key="5">
    <source>
        <dbReference type="Proteomes" id="UP000231279"/>
    </source>
</evidence>
<keyword evidence="2" id="KW-0812">Transmembrane</keyword>
<sequence length="160" mass="18957">MATLSQLLANIYTIIMVFFSILLFEIAIFIRTIARITIRRSITTDRFLKIINEKAPAQRYKTGLGFEPLECRVCLSIYEEGDEVRKLKCKHTFHKGCLDTWLQQESATCPLCRTNVLPEDVVVKHRRHRSHEYHEYYDESDEEFLLLLYALHGNFLRRFL</sequence>
<dbReference type="SUPFAM" id="SSF57850">
    <property type="entry name" value="RING/U-box"/>
    <property type="match status" value="1"/>
</dbReference>
<protein>
    <recommendedName>
        <fullName evidence="3">RING-type domain-containing protein</fullName>
    </recommendedName>
</protein>
<keyword evidence="1" id="KW-0862">Zinc</keyword>